<evidence type="ECO:0000313" key="3">
    <source>
        <dbReference type="Proteomes" id="UP001148312"/>
    </source>
</evidence>
<dbReference type="EMBL" id="JAPWDQ010000005">
    <property type="protein sequence ID" value="KAJ5485625.1"/>
    <property type="molecule type" value="Genomic_DNA"/>
</dbReference>
<reference evidence="2" key="1">
    <citation type="submission" date="2022-12" db="EMBL/GenBank/DDBJ databases">
        <authorList>
            <person name="Petersen C."/>
        </authorList>
    </citation>
    <scope>NUCLEOTIDE SEQUENCE</scope>
    <source>
        <strain evidence="2">IBT 30728</strain>
    </source>
</reference>
<comment type="caution">
    <text evidence="2">The sequence shown here is derived from an EMBL/GenBank/DDBJ whole genome shotgun (WGS) entry which is preliminary data.</text>
</comment>
<keyword evidence="3" id="KW-1185">Reference proteome</keyword>
<evidence type="ECO:0000256" key="1">
    <source>
        <dbReference type="SAM" id="MobiDB-lite"/>
    </source>
</evidence>
<dbReference type="Proteomes" id="UP001148312">
    <property type="component" value="Unassembled WGS sequence"/>
</dbReference>
<evidence type="ECO:0000313" key="2">
    <source>
        <dbReference type="EMBL" id="KAJ5485625.1"/>
    </source>
</evidence>
<protein>
    <submittedName>
        <fullName evidence="2">Uncharacterized protein</fullName>
    </submittedName>
</protein>
<proteinExistence type="predicted"/>
<dbReference type="AlphaFoldDB" id="A0A9X0BVF7"/>
<sequence>MPYLSPRKAAETKKSTMDEERANLNRRAESIEDKNTRIKALLEEAEVLAQDMLSTLEAHRKRLEEADEKMDKVT</sequence>
<gene>
    <name evidence="2" type="ORF">N7539_005613</name>
</gene>
<dbReference type="GeneID" id="81625464"/>
<dbReference type="RefSeq" id="XP_056790409.1">
    <property type="nucleotide sequence ID" value="XM_056935215.1"/>
</dbReference>
<reference evidence="2" key="2">
    <citation type="journal article" date="2023" name="IMA Fungus">
        <title>Comparative genomic study of the Penicillium genus elucidates a diverse pangenome and 15 lateral gene transfer events.</title>
        <authorList>
            <person name="Petersen C."/>
            <person name="Sorensen T."/>
            <person name="Nielsen M.R."/>
            <person name="Sondergaard T.E."/>
            <person name="Sorensen J.L."/>
            <person name="Fitzpatrick D.A."/>
            <person name="Frisvad J.C."/>
            <person name="Nielsen K.L."/>
        </authorList>
    </citation>
    <scope>NUCLEOTIDE SEQUENCE</scope>
    <source>
        <strain evidence="2">IBT 30728</strain>
    </source>
</reference>
<accession>A0A9X0BVF7</accession>
<feature type="region of interest" description="Disordered" evidence="1">
    <location>
        <begin position="1"/>
        <end position="29"/>
    </location>
</feature>
<name>A0A9X0BVF7_9EURO</name>
<feature type="compositionally biased region" description="Basic and acidic residues" evidence="1">
    <location>
        <begin position="8"/>
        <end position="29"/>
    </location>
</feature>
<organism evidence="2 3">
    <name type="scientific">Penicillium diatomitis</name>
    <dbReference type="NCBI Taxonomy" id="2819901"/>
    <lineage>
        <taxon>Eukaryota</taxon>
        <taxon>Fungi</taxon>
        <taxon>Dikarya</taxon>
        <taxon>Ascomycota</taxon>
        <taxon>Pezizomycotina</taxon>
        <taxon>Eurotiomycetes</taxon>
        <taxon>Eurotiomycetidae</taxon>
        <taxon>Eurotiales</taxon>
        <taxon>Aspergillaceae</taxon>
        <taxon>Penicillium</taxon>
    </lineage>
</organism>